<reference evidence="1 2" key="1">
    <citation type="submission" date="2019-12" db="EMBL/GenBank/DDBJ databases">
        <title>Complete genome sequence of Leuconostoc lactis strain AVN1 provides insights into metabolic potential.</title>
        <authorList>
            <person name="Besrour N."/>
            <person name="Najjari A."/>
            <person name="Fhoula I."/>
            <person name="Jaballah S."/>
            <person name="Klibi N."/>
            <person name="Ouzari H.I."/>
        </authorList>
    </citation>
    <scope>NUCLEOTIDE SEQUENCE [LARGE SCALE GENOMIC DNA]</scope>
    <source>
        <strain evidence="1 2">AVN1</strain>
    </source>
</reference>
<dbReference type="EMBL" id="WSZI01000009">
    <property type="protein sequence ID" value="MWN20672.1"/>
    <property type="molecule type" value="Genomic_DNA"/>
</dbReference>
<accession>A0A6L7AA31</accession>
<dbReference type="GO" id="GO:0004674">
    <property type="term" value="F:protein serine/threonine kinase activity"/>
    <property type="evidence" value="ECO:0007669"/>
    <property type="project" value="UniProtKB-KW"/>
</dbReference>
<keyword evidence="1" id="KW-0723">Serine/threonine-protein kinase</keyword>
<dbReference type="Proteomes" id="UP000478636">
    <property type="component" value="Unassembled WGS sequence"/>
</dbReference>
<organism evidence="1 2">
    <name type="scientific">Leuconostoc lactis</name>
    <dbReference type="NCBI Taxonomy" id="1246"/>
    <lineage>
        <taxon>Bacteria</taxon>
        <taxon>Bacillati</taxon>
        <taxon>Bacillota</taxon>
        <taxon>Bacilli</taxon>
        <taxon>Lactobacillales</taxon>
        <taxon>Lactobacillaceae</taxon>
        <taxon>Leuconostoc</taxon>
    </lineage>
</organism>
<evidence type="ECO:0000313" key="1">
    <source>
        <dbReference type="EMBL" id="MWN20672.1"/>
    </source>
</evidence>
<protein>
    <submittedName>
        <fullName evidence="1">Serine/threonine protein kinase</fullName>
    </submittedName>
</protein>
<evidence type="ECO:0000313" key="2">
    <source>
        <dbReference type="Proteomes" id="UP000478636"/>
    </source>
</evidence>
<keyword evidence="1" id="KW-0418">Kinase</keyword>
<gene>
    <name evidence="1" type="ORF">GQS40_01765</name>
</gene>
<name>A0A6L7AA31_LEULA</name>
<comment type="caution">
    <text evidence="1">The sequence shown here is derived from an EMBL/GenBank/DDBJ whole genome shotgun (WGS) entry which is preliminary data.</text>
</comment>
<sequence>MSNLYVKTLERVYKPLIDIANSDKVSGNEQAQFEIMQAYELLDKATTRLIIRSQRQQSLIC</sequence>
<proteinExistence type="predicted"/>
<dbReference type="AlphaFoldDB" id="A0A6L7AA31"/>
<keyword evidence="1" id="KW-0808">Transferase</keyword>